<dbReference type="GO" id="GO:0008171">
    <property type="term" value="F:O-methyltransferase activity"/>
    <property type="evidence" value="ECO:0007669"/>
    <property type="project" value="InterPro"/>
</dbReference>
<organism evidence="7 8">
    <name type="scientific">Sesamum indicum</name>
    <name type="common">Oriental sesame</name>
    <name type="synonym">Sesamum orientale</name>
    <dbReference type="NCBI Taxonomy" id="4182"/>
    <lineage>
        <taxon>Eukaryota</taxon>
        <taxon>Viridiplantae</taxon>
        <taxon>Streptophyta</taxon>
        <taxon>Embryophyta</taxon>
        <taxon>Tracheophyta</taxon>
        <taxon>Spermatophyta</taxon>
        <taxon>Magnoliopsida</taxon>
        <taxon>eudicotyledons</taxon>
        <taxon>Gunneridae</taxon>
        <taxon>Pentapetalae</taxon>
        <taxon>asterids</taxon>
        <taxon>lamiids</taxon>
        <taxon>Lamiales</taxon>
        <taxon>Pedaliaceae</taxon>
        <taxon>Sesamum</taxon>
    </lineage>
</organism>
<dbReference type="Pfam" id="PF08100">
    <property type="entry name" value="Dimerisation"/>
    <property type="match status" value="1"/>
</dbReference>
<comment type="similarity">
    <text evidence="4">Belongs to the class I-like SAM-binding methyltransferase superfamily. Cation-independent O-methyltransferase family. COMT subfamily.</text>
</comment>
<dbReference type="PROSITE" id="PS51683">
    <property type="entry name" value="SAM_OMT_II"/>
    <property type="match status" value="1"/>
</dbReference>
<evidence type="ECO:0000256" key="2">
    <source>
        <dbReference type="ARBA" id="ARBA00022679"/>
    </source>
</evidence>
<dbReference type="Gene3D" id="3.40.50.150">
    <property type="entry name" value="Vaccinia Virus protein VP39"/>
    <property type="match status" value="1"/>
</dbReference>
<name>A0A6I9ULP4_SESIN</name>
<evidence type="ECO:0000313" key="7">
    <source>
        <dbReference type="Proteomes" id="UP000504604"/>
    </source>
</evidence>
<protein>
    <submittedName>
        <fullName evidence="8">Caffeic acid 3-O-methyltransferase-like</fullName>
    </submittedName>
</protein>
<evidence type="ECO:0000256" key="1">
    <source>
        <dbReference type="ARBA" id="ARBA00022603"/>
    </source>
</evidence>
<feature type="domain" description="O-methyltransferase dimerisation" evidence="6">
    <location>
        <begin position="14"/>
        <end position="104"/>
    </location>
</feature>
<evidence type="ECO:0000256" key="3">
    <source>
        <dbReference type="ARBA" id="ARBA00022691"/>
    </source>
</evidence>
<keyword evidence="1" id="KW-0489">Methyltransferase</keyword>
<evidence type="ECO:0000313" key="8">
    <source>
        <dbReference type="RefSeq" id="XP_011101457.2"/>
    </source>
</evidence>
<keyword evidence="7" id="KW-1185">Reference proteome</keyword>
<dbReference type="AlphaFoldDB" id="A0A6I9ULP4"/>
<dbReference type="PIRSF" id="PIRSF005739">
    <property type="entry name" value="O-mtase"/>
    <property type="match status" value="1"/>
</dbReference>
<dbReference type="InterPro" id="IPR036388">
    <property type="entry name" value="WH-like_DNA-bd_sf"/>
</dbReference>
<dbReference type="Proteomes" id="UP000504604">
    <property type="component" value="Unplaced"/>
</dbReference>
<dbReference type="RefSeq" id="XP_011101457.2">
    <property type="nucleotide sequence ID" value="XM_011103155.2"/>
</dbReference>
<accession>A0A6I9ULP4</accession>
<dbReference type="CDD" id="cd02440">
    <property type="entry name" value="AdoMet_MTases"/>
    <property type="match status" value="1"/>
</dbReference>
<dbReference type="Gene3D" id="1.10.10.10">
    <property type="entry name" value="Winged helix-like DNA-binding domain superfamily/Winged helix DNA-binding domain"/>
    <property type="match status" value="1"/>
</dbReference>
<dbReference type="InterPro" id="IPR036390">
    <property type="entry name" value="WH_DNA-bd_sf"/>
</dbReference>
<dbReference type="InParanoid" id="A0A6I9ULP4"/>
<dbReference type="GO" id="GO:0046983">
    <property type="term" value="F:protein dimerization activity"/>
    <property type="evidence" value="ECO:0007669"/>
    <property type="project" value="InterPro"/>
</dbReference>
<reference evidence="8" key="1">
    <citation type="submission" date="2025-08" db="UniProtKB">
        <authorList>
            <consortium name="RefSeq"/>
        </authorList>
    </citation>
    <scope>IDENTIFICATION</scope>
</reference>
<dbReference type="OrthoDB" id="1606438at2759"/>
<dbReference type="FunCoup" id="A0A6I9ULP4">
    <property type="interactions" value="377"/>
</dbReference>
<dbReference type="PANTHER" id="PTHR11746">
    <property type="entry name" value="O-METHYLTRANSFERASE"/>
    <property type="match status" value="1"/>
</dbReference>
<dbReference type="Pfam" id="PF00891">
    <property type="entry name" value="Methyltransf_2"/>
    <property type="match status" value="1"/>
</dbReference>
<evidence type="ECO:0000259" key="6">
    <source>
        <dbReference type="Pfam" id="PF08100"/>
    </source>
</evidence>
<evidence type="ECO:0000256" key="4">
    <source>
        <dbReference type="ARBA" id="ARBA00034481"/>
    </source>
</evidence>
<gene>
    <name evidence="8" type="primary">LOC105179509</name>
</gene>
<dbReference type="InterPro" id="IPR016461">
    <property type="entry name" value="COMT-like"/>
</dbReference>
<dbReference type="InterPro" id="IPR029063">
    <property type="entry name" value="SAM-dependent_MTases_sf"/>
</dbReference>
<sequence>MERSQINSPILAIMELANLVSVPMSLNAVIKLKVLDTIWQDGFNNPLSAAEILSAVAVGPHADAENLQRILRLLTSYGVFNEHIAGDGSGRRYSLTEVGKALATDENGLSYAPYVLQHHQDAIMLAWPLVHEAVLDPSSEPFVKVHGELAYSYYGKYPEMNLLMHGELPYSYYGKYPEMNLLMQKAMSGVSVPFMKAFLDGYDGFQGVETLVDVGGNSGECLRMIMSKYQSIKKGVKFDLPEVVEKAPKIPGIEHVGGDVLKSVPPGDAIFMKWILVACTDDECKQIFKNCFDALPPGGKLIVCDPLLPDRADDNRSSRAILEADIYIMTMYRTKGKHRTETECRELGLAAGFHNLKPKFNVDHYFTVLEFQK</sequence>
<keyword evidence="2" id="KW-0808">Transferase</keyword>
<dbReference type="KEGG" id="sind:105179509"/>
<dbReference type="GeneID" id="105179509"/>
<dbReference type="SUPFAM" id="SSF46785">
    <property type="entry name" value="Winged helix' DNA-binding domain"/>
    <property type="match status" value="1"/>
</dbReference>
<proteinExistence type="inferred from homology"/>
<dbReference type="InterPro" id="IPR001077">
    <property type="entry name" value="COMT_C"/>
</dbReference>
<dbReference type="InterPro" id="IPR012967">
    <property type="entry name" value="COMT_dimerisation"/>
</dbReference>
<evidence type="ECO:0000259" key="5">
    <source>
        <dbReference type="Pfam" id="PF00891"/>
    </source>
</evidence>
<dbReference type="GO" id="GO:0032259">
    <property type="term" value="P:methylation"/>
    <property type="evidence" value="ECO:0007669"/>
    <property type="project" value="UniProtKB-KW"/>
</dbReference>
<dbReference type="SUPFAM" id="SSF53335">
    <property type="entry name" value="S-adenosyl-L-methionine-dependent methyltransferases"/>
    <property type="match status" value="1"/>
</dbReference>
<keyword evidence="3" id="KW-0949">S-adenosyl-L-methionine</keyword>
<feature type="domain" description="O-methyltransferase C-terminal" evidence="5">
    <location>
        <begin position="165"/>
        <end position="353"/>
    </location>
</feature>